<proteinExistence type="inferred from homology"/>
<dbReference type="PANTHER" id="PTHR22839:SF0">
    <property type="entry name" value="THO COMPLEX SUBUNIT 3"/>
    <property type="match status" value="1"/>
</dbReference>
<dbReference type="RefSeq" id="XP_004177881.1">
    <property type="nucleotide sequence ID" value="XM_004177833.1"/>
</dbReference>
<feature type="repeat" description="WD" evidence="4">
    <location>
        <begin position="243"/>
        <end position="278"/>
    </location>
</feature>
<evidence type="ECO:0000256" key="1">
    <source>
        <dbReference type="ARBA" id="ARBA00022574"/>
    </source>
</evidence>
<feature type="compositionally biased region" description="Basic and acidic residues" evidence="5">
    <location>
        <begin position="379"/>
        <end position="403"/>
    </location>
</feature>
<dbReference type="EMBL" id="HE806316">
    <property type="protein sequence ID" value="CCH58362.1"/>
    <property type="molecule type" value="Genomic_DNA"/>
</dbReference>
<evidence type="ECO:0000256" key="5">
    <source>
        <dbReference type="SAM" id="MobiDB-lite"/>
    </source>
</evidence>
<dbReference type="PROSITE" id="PS50294">
    <property type="entry name" value="WD_REPEATS_REGION"/>
    <property type="match status" value="1"/>
</dbReference>
<keyword evidence="7" id="KW-1185">Reference proteome</keyword>
<dbReference type="GeneID" id="14493681"/>
<dbReference type="AlphaFoldDB" id="I2GW60"/>
<dbReference type="SMART" id="SM00320">
    <property type="entry name" value="WD40"/>
    <property type="match status" value="5"/>
</dbReference>
<dbReference type="OMA" id="LCERRND"/>
<dbReference type="InterPro" id="IPR001680">
    <property type="entry name" value="WD40_rpt"/>
</dbReference>
<protein>
    <submittedName>
        <fullName evidence="6">Uncharacterized protein</fullName>
    </submittedName>
</protein>
<dbReference type="PROSITE" id="PS00678">
    <property type="entry name" value="WD_REPEATS_1"/>
    <property type="match status" value="1"/>
</dbReference>
<reference evidence="6 7" key="1">
    <citation type="journal article" date="2011" name="Proc. Natl. Acad. Sci. U.S.A.">
        <title>Evolutionary erosion of yeast sex chromosomes by mating-type switching accidents.</title>
        <authorList>
            <person name="Gordon J.L."/>
            <person name="Armisen D."/>
            <person name="Proux-Wera E."/>
            <person name="Oheigeartaigh S.S."/>
            <person name="Byrne K.P."/>
            <person name="Wolfe K.H."/>
        </authorList>
    </citation>
    <scope>NUCLEOTIDE SEQUENCE [LARGE SCALE GENOMIC DNA]</scope>
    <source>
        <strain evidence="7">ATCC 34711 / CBS 6284 / DSM 70876 / NBRC 10599 / NRRL Y-10934 / UCD 77-7</strain>
    </source>
</reference>
<dbReference type="PROSITE" id="PS50082">
    <property type="entry name" value="WD_REPEATS_2"/>
    <property type="match status" value="1"/>
</dbReference>
<dbReference type="Gene3D" id="2.130.10.10">
    <property type="entry name" value="YVTN repeat-like/Quinoprotein amine dehydrogenase"/>
    <property type="match status" value="2"/>
</dbReference>
<dbReference type="InterPro" id="IPR019775">
    <property type="entry name" value="WD40_repeat_CS"/>
</dbReference>
<organism evidence="6 7">
    <name type="scientific">Henningerozyma blattae (strain ATCC 34711 / CBS 6284 / DSM 70876 / NBRC 10599 / NRRL Y-10934 / UCD 77-7)</name>
    <name type="common">Yeast</name>
    <name type="synonym">Tetrapisispora blattae</name>
    <dbReference type="NCBI Taxonomy" id="1071380"/>
    <lineage>
        <taxon>Eukaryota</taxon>
        <taxon>Fungi</taxon>
        <taxon>Dikarya</taxon>
        <taxon>Ascomycota</taxon>
        <taxon>Saccharomycotina</taxon>
        <taxon>Saccharomycetes</taxon>
        <taxon>Saccharomycetales</taxon>
        <taxon>Saccharomycetaceae</taxon>
        <taxon>Henningerozyma</taxon>
    </lineage>
</organism>
<dbReference type="HOGENOM" id="CLU_041466_0_0_1"/>
<feature type="region of interest" description="Disordered" evidence="5">
    <location>
        <begin position="372"/>
        <end position="423"/>
    </location>
</feature>
<gene>
    <name evidence="6" type="primary">TBLA0A05690</name>
    <name evidence="6" type="ORF">TBLA_0A05690</name>
</gene>
<dbReference type="InterPro" id="IPR036322">
    <property type="entry name" value="WD40_repeat_dom_sf"/>
</dbReference>
<keyword evidence="1 4" id="KW-0853">WD repeat</keyword>
<dbReference type="InParanoid" id="I2GW60"/>
<sequence length="423" mass="47693">MTDLLQKSILTSEDLLTQACKEAIDSFKNSRNQEDIADERLTQILSRSRSRFSGPIPGAETVSLRFHPSGRNLAYSRMDGSVTAWSLDEKFNLKNKIYVSDIVGSDKLITSISWNPNELNQFITAGNTSELIIWSVDYSNNSINKLKTMNLHNRVKINNCMFDPTGKWLIAATKSGQLNLFEVDQDFKLISGINVSEFANIKSLRSIIWNNSGKYLFIGSKCGLLLILKLDPVSKEFSLVSKMMAHCSSISTLSIDPLGRYLVSGSEDGSCVVWDLESLTCKFHINDLGDGIISLDIDSLGKIIGIVTEHNKILFYELNTGKSLDEIDLASIESDVILKFYPHMLKFITSGKNDTLKIYTSTLAFKKLTGDAKNQLPSHPKDSRDQRSYGNRISKDSDKDRSSYRRRNANNNRYSRYSNRPRY</sequence>
<dbReference type="KEGG" id="tbl:TBLA_0A05690"/>
<evidence type="ECO:0000256" key="3">
    <source>
        <dbReference type="ARBA" id="ARBA00046343"/>
    </source>
</evidence>
<dbReference type="STRING" id="1071380.I2GW60"/>
<evidence type="ECO:0000256" key="4">
    <source>
        <dbReference type="PROSITE-ProRule" id="PRU00221"/>
    </source>
</evidence>
<dbReference type="InterPro" id="IPR040132">
    <property type="entry name" value="Tex1/THOC3"/>
</dbReference>
<evidence type="ECO:0000313" key="7">
    <source>
        <dbReference type="Proteomes" id="UP000002866"/>
    </source>
</evidence>
<dbReference type="PANTHER" id="PTHR22839">
    <property type="entry name" value="THO COMPLEX SUBUNIT 3 THO3"/>
    <property type="match status" value="1"/>
</dbReference>
<evidence type="ECO:0000256" key="2">
    <source>
        <dbReference type="ARBA" id="ARBA00022737"/>
    </source>
</evidence>
<feature type="compositionally biased region" description="Low complexity" evidence="5">
    <location>
        <begin position="409"/>
        <end position="423"/>
    </location>
</feature>
<dbReference type="Pfam" id="PF00400">
    <property type="entry name" value="WD40"/>
    <property type="match status" value="1"/>
</dbReference>
<dbReference type="GO" id="GO:0000445">
    <property type="term" value="C:THO complex part of transcription export complex"/>
    <property type="evidence" value="ECO:0007669"/>
    <property type="project" value="TreeGrafter"/>
</dbReference>
<accession>I2GW60</accession>
<name>I2GW60_HENB6</name>
<comment type="similarity">
    <text evidence="3">Belongs to the THOC3 family.</text>
</comment>
<dbReference type="InterPro" id="IPR015943">
    <property type="entry name" value="WD40/YVTN_repeat-like_dom_sf"/>
</dbReference>
<dbReference type="eggNOG" id="KOG4155">
    <property type="taxonomic scope" value="Eukaryota"/>
</dbReference>
<dbReference type="GO" id="GO:0006406">
    <property type="term" value="P:mRNA export from nucleus"/>
    <property type="evidence" value="ECO:0007669"/>
    <property type="project" value="InterPro"/>
</dbReference>
<dbReference type="OrthoDB" id="340259at2759"/>
<dbReference type="FunCoup" id="I2GW60">
    <property type="interactions" value="793"/>
</dbReference>
<dbReference type="Proteomes" id="UP000002866">
    <property type="component" value="Chromosome 1"/>
</dbReference>
<keyword evidence="2" id="KW-0677">Repeat</keyword>
<dbReference type="SUPFAM" id="SSF50978">
    <property type="entry name" value="WD40 repeat-like"/>
    <property type="match status" value="1"/>
</dbReference>
<evidence type="ECO:0000313" key="6">
    <source>
        <dbReference type="EMBL" id="CCH58362.1"/>
    </source>
</evidence>